<organism evidence="1 2">
    <name type="scientific">Glossina austeni</name>
    <name type="common">Savannah tsetse fly</name>
    <dbReference type="NCBI Taxonomy" id="7395"/>
    <lineage>
        <taxon>Eukaryota</taxon>
        <taxon>Metazoa</taxon>
        <taxon>Ecdysozoa</taxon>
        <taxon>Arthropoda</taxon>
        <taxon>Hexapoda</taxon>
        <taxon>Insecta</taxon>
        <taxon>Pterygota</taxon>
        <taxon>Neoptera</taxon>
        <taxon>Endopterygota</taxon>
        <taxon>Diptera</taxon>
        <taxon>Brachycera</taxon>
        <taxon>Muscomorpha</taxon>
        <taxon>Hippoboscoidea</taxon>
        <taxon>Glossinidae</taxon>
        <taxon>Glossina</taxon>
    </lineage>
</organism>
<evidence type="ECO:0000313" key="2">
    <source>
        <dbReference type="Proteomes" id="UP000078200"/>
    </source>
</evidence>
<keyword evidence="2" id="KW-1185">Reference proteome</keyword>
<dbReference type="Proteomes" id="UP000078200">
    <property type="component" value="Unassembled WGS sequence"/>
</dbReference>
<proteinExistence type="predicted"/>
<name>A0A1A9UNH2_GLOAU</name>
<accession>A0A1A9UNH2</accession>
<protein>
    <submittedName>
        <fullName evidence="1">Uncharacterized protein</fullName>
    </submittedName>
</protein>
<dbReference type="EnsemblMetazoa" id="GAUT010334-RA">
    <property type="protein sequence ID" value="GAUT010334-PA"/>
    <property type="gene ID" value="GAUT010334"/>
</dbReference>
<reference evidence="1" key="1">
    <citation type="submission" date="2020-05" db="UniProtKB">
        <authorList>
            <consortium name="EnsemblMetazoa"/>
        </authorList>
    </citation>
    <scope>IDENTIFICATION</scope>
    <source>
        <strain evidence="1">TTRI</strain>
    </source>
</reference>
<evidence type="ECO:0000313" key="1">
    <source>
        <dbReference type="EnsemblMetazoa" id="GAUT010334-PA"/>
    </source>
</evidence>
<dbReference type="VEuPathDB" id="VectorBase:GAUT010334"/>
<sequence>MYTYASSTVPISTSSSHSECEHMLEKSWKAIVWLQKEKRGVGKGLNQTDLWKTSSQHKYARNLSTVILVINKLFRIRQPGLNPIKGHHVLGARPFPALSFGWGSLAAPAAEGKQTQENLYLQALGSSFINSLHLFVNAEL</sequence>
<dbReference type="AlphaFoldDB" id="A0A1A9UNH2"/>